<dbReference type="InterPro" id="IPR007527">
    <property type="entry name" value="Znf_SWIM"/>
</dbReference>
<evidence type="ECO:0000313" key="2">
    <source>
        <dbReference type="EMBL" id="CAB4724460.1"/>
    </source>
</evidence>
<sequence>MSPVSSPASAAPSILHGRLAPRRGSARAASWWGKAWVRAVEESAYGEAELATARSLARAGRVGGISIGAGEVVAAVEDASGMWSVSVAVPVLDPAAQDGFVESVAAEAGRIAALLAGELPHALVEHAEEAGVELLPFGGELSGSCSCDAWMDPCAHALGVLYQVGWLVDADPFVLLHLRGLPRDALLARLHDLDTAAGSAPVAMTGLDADRDLSTAYDAASRAARLLELLERGEDPPDHLF</sequence>
<dbReference type="AlphaFoldDB" id="A0A6J6RPL5"/>
<accession>A0A6J6RPL5</accession>
<dbReference type="EMBL" id="CAEZXR010000308">
    <property type="protein sequence ID" value="CAB4724460.1"/>
    <property type="molecule type" value="Genomic_DNA"/>
</dbReference>
<reference evidence="2" key="1">
    <citation type="submission" date="2020-05" db="EMBL/GenBank/DDBJ databases">
        <authorList>
            <person name="Chiriac C."/>
            <person name="Salcher M."/>
            <person name="Ghai R."/>
            <person name="Kavagutti S V."/>
        </authorList>
    </citation>
    <scope>NUCLEOTIDE SEQUENCE</scope>
</reference>
<feature type="domain" description="SWIM-type" evidence="1">
    <location>
        <begin position="130"/>
        <end position="165"/>
    </location>
</feature>
<name>A0A6J6RPL5_9ZZZZ</name>
<evidence type="ECO:0000259" key="1">
    <source>
        <dbReference type="PROSITE" id="PS50966"/>
    </source>
</evidence>
<dbReference type="GO" id="GO:0008270">
    <property type="term" value="F:zinc ion binding"/>
    <property type="evidence" value="ECO:0007669"/>
    <property type="project" value="InterPro"/>
</dbReference>
<gene>
    <name evidence="2" type="ORF">UFOPK2579_02204</name>
</gene>
<dbReference type="Pfam" id="PF04434">
    <property type="entry name" value="SWIM"/>
    <property type="match status" value="1"/>
</dbReference>
<proteinExistence type="predicted"/>
<protein>
    <submittedName>
        <fullName evidence="2">Unannotated protein</fullName>
    </submittedName>
</protein>
<dbReference type="PROSITE" id="PS50966">
    <property type="entry name" value="ZF_SWIM"/>
    <property type="match status" value="1"/>
</dbReference>
<dbReference type="PANTHER" id="PTHR38133">
    <property type="entry name" value="SLR1429 PROTEIN"/>
    <property type="match status" value="1"/>
</dbReference>
<dbReference type="PANTHER" id="PTHR38133:SF1">
    <property type="entry name" value="SLR1429 PROTEIN"/>
    <property type="match status" value="1"/>
</dbReference>
<organism evidence="2">
    <name type="scientific">freshwater metagenome</name>
    <dbReference type="NCBI Taxonomy" id="449393"/>
    <lineage>
        <taxon>unclassified sequences</taxon>
        <taxon>metagenomes</taxon>
        <taxon>ecological metagenomes</taxon>
    </lineage>
</organism>